<dbReference type="Proteomes" id="UP000568106">
    <property type="component" value="Unassembled WGS sequence"/>
</dbReference>
<evidence type="ECO:0000313" key="4">
    <source>
        <dbReference type="Proteomes" id="UP000568106"/>
    </source>
</evidence>
<reference evidence="3" key="1">
    <citation type="submission" date="2020-08" db="EMBL/GenBank/DDBJ databases">
        <title>Genomic Encyclopedia of Type Strains, Phase IV (KMG-V): Genome sequencing to study the core and pangenomes of soil and plant-associated prokaryotes.</title>
        <authorList>
            <person name="Whitman W."/>
        </authorList>
    </citation>
    <scope>NUCLEOTIDE SEQUENCE [LARGE SCALE GENOMIC DNA]</scope>
    <source>
        <strain evidence="3">M8UP27</strain>
    </source>
</reference>
<feature type="chain" id="PRO_5031045498" description="Carboxypeptidase regulatory-like domain-containing protein" evidence="2">
    <location>
        <begin position="27"/>
        <end position="399"/>
    </location>
</feature>
<evidence type="ECO:0000256" key="2">
    <source>
        <dbReference type="SAM" id="SignalP"/>
    </source>
</evidence>
<dbReference type="GO" id="GO:0030246">
    <property type="term" value="F:carbohydrate binding"/>
    <property type="evidence" value="ECO:0007669"/>
    <property type="project" value="InterPro"/>
</dbReference>
<evidence type="ECO:0008006" key="5">
    <source>
        <dbReference type="Google" id="ProtNLM"/>
    </source>
</evidence>
<evidence type="ECO:0000256" key="1">
    <source>
        <dbReference type="SAM" id="MobiDB-lite"/>
    </source>
</evidence>
<organism evidence="3 4">
    <name type="scientific">Tunturiibacter empetritectus</name>
    <dbReference type="NCBI Taxonomy" id="3069691"/>
    <lineage>
        <taxon>Bacteria</taxon>
        <taxon>Pseudomonadati</taxon>
        <taxon>Acidobacteriota</taxon>
        <taxon>Terriglobia</taxon>
        <taxon>Terriglobales</taxon>
        <taxon>Acidobacteriaceae</taxon>
        <taxon>Tunturiibacter</taxon>
    </lineage>
</organism>
<dbReference type="Pfam" id="PF13620">
    <property type="entry name" value="CarboxypepD_reg"/>
    <property type="match status" value="1"/>
</dbReference>
<feature type="region of interest" description="Disordered" evidence="1">
    <location>
        <begin position="60"/>
        <end position="100"/>
    </location>
</feature>
<feature type="signal peptide" evidence="2">
    <location>
        <begin position="1"/>
        <end position="26"/>
    </location>
</feature>
<feature type="compositionally biased region" description="Low complexity" evidence="1">
    <location>
        <begin position="75"/>
        <end position="97"/>
    </location>
</feature>
<dbReference type="AlphaFoldDB" id="A0A7W8IHH5"/>
<dbReference type="Gene3D" id="2.60.40.1120">
    <property type="entry name" value="Carboxypeptidase-like, regulatory domain"/>
    <property type="match status" value="1"/>
</dbReference>
<proteinExistence type="predicted"/>
<keyword evidence="2" id="KW-0732">Signal</keyword>
<protein>
    <recommendedName>
        <fullName evidence="5">Carboxypeptidase regulatory-like domain-containing protein</fullName>
    </recommendedName>
</protein>
<name>A0A7W8IHH5_9BACT</name>
<gene>
    <name evidence="3" type="ORF">HDF09_001909</name>
</gene>
<dbReference type="SUPFAM" id="SSF49452">
    <property type="entry name" value="Starch-binding domain-like"/>
    <property type="match status" value="1"/>
</dbReference>
<dbReference type="EMBL" id="JACHDY010000002">
    <property type="protein sequence ID" value="MBB5317240.1"/>
    <property type="molecule type" value="Genomic_DNA"/>
</dbReference>
<dbReference type="InterPro" id="IPR013784">
    <property type="entry name" value="Carb-bd-like_fold"/>
</dbReference>
<comment type="caution">
    <text evidence="3">The sequence shown here is derived from an EMBL/GenBank/DDBJ whole genome shotgun (WGS) entry which is preliminary data.</text>
</comment>
<accession>A0A7W8IHH5</accession>
<evidence type="ECO:0000313" key="3">
    <source>
        <dbReference type="EMBL" id="MBB5317240.1"/>
    </source>
</evidence>
<sequence>MQGLRNAGPILLTTLLCTMLSPYAHAQTLSRQSGLTSPSYPIPSTSAAAIPQIATLAPLPTPLHDDLPEAPGQQSANFISSDASDSSDQQPSGSISGTVLDPSGAQVEGALVSIQFLDSRPQRTLATDATGSFNFTAINPGTFKVAVVSSGFANWVSSALVLQKGQLYELPTITLQLSSANTNVDVNFTRHDIAEEQVSLEEKQRVLGVFPNFYVSYNWDAVPLSSGQKFRLALRTAYDPVSFAIPAIIAGTEQSQDTFSGYGQGTAGYFKRFGASYGDGFIGNILGNAILPSVFHQDPRYFYKGTGTIRSRTLYALSTAFICKGDNGHWQPNYSFILGNFASAGISNLYYPSSDRNGAGLTIRNGLIDTASGAASSLIQEFVVKRLSRGIPKNPIPGK</sequence>
<keyword evidence="4" id="KW-1185">Reference proteome</keyword>